<name>A0A6J6PL63_9ZZZZ</name>
<feature type="domain" description="ABC transporter" evidence="5">
    <location>
        <begin position="32"/>
        <end position="255"/>
    </location>
</feature>
<evidence type="ECO:0000313" key="7">
    <source>
        <dbReference type="EMBL" id="CAB4738529.1"/>
    </source>
</evidence>
<keyword evidence="2" id="KW-0547">Nucleotide-binding</keyword>
<evidence type="ECO:0000256" key="4">
    <source>
        <dbReference type="SAM" id="MobiDB-lite"/>
    </source>
</evidence>
<dbReference type="GO" id="GO:0005524">
    <property type="term" value="F:ATP binding"/>
    <property type="evidence" value="ECO:0007669"/>
    <property type="project" value="UniProtKB-KW"/>
</dbReference>
<dbReference type="Pfam" id="PF00005">
    <property type="entry name" value="ABC_tran"/>
    <property type="match status" value="1"/>
</dbReference>
<accession>A0A6J6PL63</accession>
<organism evidence="6">
    <name type="scientific">freshwater metagenome</name>
    <dbReference type="NCBI Taxonomy" id="449393"/>
    <lineage>
        <taxon>unclassified sequences</taxon>
        <taxon>metagenomes</taxon>
        <taxon>ecological metagenomes</taxon>
    </lineage>
</organism>
<evidence type="ECO:0000313" key="9">
    <source>
        <dbReference type="EMBL" id="CAB5011023.1"/>
    </source>
</evidence>
<dbReference type="EMBL" id="CAFBPJ010000025">
    <property type="protein sequence ID" value="CAB5010520.1"/>
    <property type="molecule type" value="Genomic_DNA"/>
</dbReference>
<evidence type="ECO:0000313" key="6">
    <source>
        <dbReference type="EMBL" id="CAB4700270.1"/>
    </source>
</evidence>
<dbReference type="PROSITE" id="PS00211">
    <property type="entry name" value="ABC_TRANSPORTER_1"/>
    <property type="match status" value="1"/>
</dbReference>
<dbReference type="PROSITE" id="PS50893">
    <property type="entry name" value="ABC_TRANSPORTER_2"/>
    <property type="match status" value="1"/>
</dbReference>
<reference evidence="6" key="1">
    <citation type="submission" date="2020-05" db="EMBL/GenBank/DDBJ databases">
        <authorList>
            <person name="Chiriac C."/>
            <person name="Salcher M."/>
            <person name="Ghai R."/>
            <person name="Kavagutti S V."/>
        </authorList>
    </citation>
    <scope>NUCLEOTIDE SEQUENCE</scope>
</reference>
<evidence type="ECO:0000313" key="8">
    <source>
        <dbReference type="EMBL" id="CAB5010520.1"/>
    </source>
</evidence>
<dbReference type="Gene3D" id="3.40.50.300">
    <property type="entry name" value="P-loop containing nucleotide triphosphate hydrolases"/>
    <property type="match status" value="1"/>
</dbReference>
<dbReference type="PANTHER" id="PTHR42788">
    <property type="entry name" value="TAURINE IMPORT ATP-BINDING PROTEIN-RELATED"/>
    <property type="match status" value="1"/>
</dbReference>
<dbReference type="CDD" id="cd03293">
    <property type="entry name" value="ABC_NrtD_SsuB_transporters"/>
    <property type="match status" value="1"/>
</dbReference>
<evidence type="ECO:0000256" key="3">
    <source>
        <dbReference type="ARBA" id="ARBA00022840"/>
    </source>
</evidence>
<keyword evidence="3" id="KW-0067">ATP-binding</keyword>
<evidence type="ECO:0000256" key="1">
    <source>
        <dbReference type="ARBA" id="ARBA00022448"/>
    </source>
</evidence>
<dbReference type="InterPro" id="IPR003439">
    <property type="entry name" value="ABC_transporter-like_ATP-bd"/>
</dbReference>
<evidence type="ECO:0000256" key="2">
    <source>
        <dbReference type="ARBA" id="ARBA00022741"/>
    </source>
</evidence>
<dbReference type="AlphaFoldDB" id="A0A6J6PL63"/>
<dbReference type="InterPro" id="IPR050166">
    <property type="entry name" value="ABC_transporter_ATP-bind"/>
</dbReference>
<protein>
    <submittedName>
        <fullName evidence="6">Unannotated protein</fullName>
    </submittedName>
</protein>
<dbReference type="SUPFAM" id="SSF52540">
    <property type="entry name" value="P-loop containing nucleoside triphosphate hydrolases"/>
    <property type="match status" value="1"/>
</dbReference>
<sequence>MTIASGAHPTHGTGNGAPDINDPVGDSSTNSVSLRHVSKQFSPEGPVILDDVTLDVRPGEFVSLVGASGCGKSTLLNLISGLDKPTSGTIECSGPSSLMFQEPALMPWLTAGKNVELAMLFNGVGRTERKARAQELLAMVSLERSYDQRPHELSGGMRQRVAIARALAQERSILLMDEPFAALDAITRDLLHEELTRIWNETKMTVIFVTHNVREAARLSQRVLLMSSRPGQIIREWKVENHGPWPLDSPAVADLASQITAELRQEIRRHAK</sequence>
<dbReference type="EMBL" id="CAEZZA010000014">
    <property type="protein sequence ID" value="CAB4738529.1"/>
    <property type="molecule type" value="Genomic_DNA"/>
</dbReference>
<dbReference type="EMBL" id="CAFBPA010000162">
    <property type="protein sequence ID" value="CAB5011023.1"/>
    <property type="molecule type" value="Genomic_DNA"/>
</dbReference>
<feature type="region of interest" description="Disordered" evidence="4">
    <location>
        <begin position="1"/>
        <end position="32"/>
    </location>
</feature>
<dbReference type="GO" id="GO:0016887">
    <property type="term" value="F:ATP hydrolysis activity"/>
    <property type="evidence" value="ECO:0007669"/>
    <property type="project" value="InterPro"/>
</dbReference>
<dbReference type="SMART" id="SM00382">
    <property type="entry name" value="AAA"/>
    <property type="match status" value="1"/>
</dbReference>
<gene>
    <name evidence="6" type="ORF">UFOPK2625_00479</name>
    <name evidence="7" type="ORF">UFOPK2809_00194</name>
    <name evidence="9" type="ORF">UFOPK4043_01058</name>
    <name evidence="8" type="ORF">UFOPK4092_00365</name>
</gene>
<dbReference type="EMBL" id="CAEZXZ010000052">
    <property type="protein sequence ID" value="CAB4700270.1"/>
    <property type="molecule type" value="Genomic_DNA"/>
</dbReference>
<evidence type="ECO:0000259" key="5">
    <source>
        <dbReference type="PROSITE" id="PS50893"/>
    </source>
</evidence>
<proteinExistence type="predicted"/>
<dbReference type="InterPro" id="IPR003593">
    <property type="entry name" value="AAA+_ATPase"/>
</dbReference>
<dbReference type="InterPro" id="IPR027417">
    <property type="entry name" value="P-loop_NTPase"/>
</dbReference>
<dbReference type="PANTHER" id="PTHR42788:SF13">
    <property type="entry name" value="ALIPHATIC SULFONATES IMPORT ATP-BINDING PROTEIN SSUB"/>
    <property type="match status" value="1"/>
</dbReference>
<keyword evidence="1" id="KW-0813">Transport</keyword>
<dbReference type="InterPro" id="IPR017871">
    <property type="entry name" value="ABC_transporter-like_CS"/>
</dbReference>